<dbReference type="AlphaFoldDB" id="A0A150LI68"/>
<dbReference type="Proteomes" id="UP000075666">
    <property type="component" value="Unassembled WGS sequence"/>
</dbReference>
<evidence type="ECO:0000313" key="2">
    <source>
        <dbReference type="Proteomes" id="UP000075666"/>
    </source>
</evidence>
<comment type="caution">
    <text evidence="1">The sequence shown here is derived from an EMBL/GenBank/DDBJ whole genome shotgun (WGS) entry which is preliminary data.</text>
</comment>
<reference evidence="1 2" key="1">
    <citation type="submission" date="2016-01" db="EMBL/GenBank/DDBJ databases">
        <title>Genome Sequences of Twelve Sporeforming Bacillus Species Isolated from Foods.</title>
        <authorList>
            <person name="Berendsen E.M."/>
            <person name="Wells-Bennik M.H."/>
            <person name="Krawcyk A.O."/>
            <person name="De Jong A."/>
            <person name="Holsappel S."/>
            <person name="Eijlander R.T."/>
            <person name="Kuipers O.P."/>
        </authorList>
    </citation>
    <scope>NUCLEOTIDE SEQUENCE [LARGE SCALE GENOMIC DNA]</scope>
    <source>
        <strain evidence="1 2">B4102</strain>
    </source>
</reference>
<protein>
    <submittedName>
        <fullName evidence="1">Uncharacterized protein</fullName>
    </submittedName>
</protein>
<dbReference type="OrthoDB" id="10002556at2"/>
<dbReference type="EMBL" id="LQYN01000006">
    <property type="protein sequence ID" value="KYD11432.1"/>
    <property type="molecule type" value="Genomic_DNA"/>
</dbReference>
<proteinExistence type="predicted"/>
<keyword evidence="2" id="KW-1185">Reference proteome</keyword>
<sequence length="202" mass="23664">MIKIQSSKFNHVVEHYEFKLENGDTVLIHERNLEDDIDHESVQENKYNPVFADTEYSDEHKEIIGFEMIEKKLNDLIKIKENIWVDEIYLPYLGKCIVNNSHDETNNNSFVATSAKVLNKHRKDENGVKYEIFGDADYTESIKIEINYENKTVSGYYFKKWIGGSVEKFNFNFVIQEDSIKTTKDAAEPEYIHLTFTCELGE</sequence>
<gene>
    <name evidence="1" type="ORF">B4102_2160</name>
</gene>
<dbReference type="RefSeq" id="WP_066226242.1">
    <property type="nucleotide sequence ID" value="NZ_LQYN01000006.1"/>
</dbReference>
<dbReference type="PATRIC" id="fig|46224.3.peg.3970"/>
<evidence type="ECO:0000313" key="1">
    <source>
        <dbReference type="EMBL" id="KYD11432.1"/>
    </source>
</evidence>
<name>A0A150LI68_9BACI</name>
<accession>A0A150LI68</accession>
<organism evidence="1 2">
    <name type="scientific">Heyndrickxia sporothermodurans</name>
    <dbReference type="NCBI Taxonomy" id="46224"/>
    <lineage>
        <taxon>Bacteria</taxon>
        <taxon>Bacillati</taxon>
        <taxon>Bacillota</taxon>
        <taxon>Bacilli</taxon>
        <taxon>Bacillales</taxon>
        <taxon>Bacillaceae</taxon>
        <taxon>Heyndrickxia</taxon>
    </lineage>
</organism>